<evidence type="ECO:0000256" key="1">
    <source>
        <dbReference type="ARBA" id="ARBA00006739"/>
    </source>
</evidence>
<keyword evidence="4" id="KW-0812">Transmembrane</keyword>
<feature type="transmembrane region" description="Helical" evidence="4">
    <location>
        <begin position="336"/>
        <end position="357"/>
    </location>
</feature>
<organism evidence="6 7">
    <name type="scientific">Flavobacterium cucumis</name>
    <dbReference type="NCBI Taxonomy" id="416016"/>
    <lineage>
        <taxon>Bacteria</taxon>
        <taxon>Pseudomonadati</taxon>
        <taxon>Bacteroidota</taxon>
        <taxon>Flavobacteriia</taxon>
        <taxon>Flavobacteriales</taxon>
        <taxon>Flavobacteriaceae</taxon>
        <taxon>Flavobacterium</taxon>
    </lineage>
</organism>
<feature type="transmembrane region" description="Helical" evidence="4">
    <location>
        <begin position="272"/>
        <end position="300"/>
    </location>
</feature>
<gene>
    <name evidence="6" type="ORF">SAMN05443547_0488</name>
</gene>
<proteinExistence type="inferred from homology"/>
<dbReference type="PANTHER" id="PTHR43630:SF1">
    <property type="entry name" value="POLY-BETA-1,6-N-ACETYL-D-GLUCOSAMINE SYNTHASE"/>
    <property type="match status" value="1"/>
</dbReference>
<keyword evidence="2" id="KW-0328">Glycosyltransferase</keyword>
<accession>A0A1M7ZTG9</accession>
<dbReference type="OrthoDB" id="9805625at2"/>
<dbReference type="SUPFAM" id="SSF53448">
    <property type="entry name" value="Nucleotide-diphospho-sugar transferases"/>
    <property type="match status" value="1"/>
</dbReference>
<dbReference type="EMBL" id="FRYK01000001">
    <property type="protein sequence ID" value="SHO72162.1"/>
    <property type="molecule type" value="Genomic_DNA"/>
</dbReference>
<dbReference type="RefSeq" id="WP_073581070.1">
    <property type="nucleotide sequence ID" value="NZ_CBCSEA010000001.1"/>
</dbReference>
<name>A0A1M7ZTG9_9FLAO</name>
<dbReference type="Pfam" id="PF00535">
    <property type="entry name" value="Glycos_transf_2"/>
    <property type="match status" value="1"/>
</dbReference>
<comment type="similarity">
    <text evidence="1">Belongs to the glycosyltransferase 2 family.</text>
</comment>
<evidence type="ECO:0000259" key="5">
    <source>
        <dbReference type="Pfam" id="PF00535"/>
    </source>
</evidence>
<evidence type="ECO:0000256" key="2">
    <source>
        <dbReference type="ARBA" id="ARBA00022676"/>
    </source>
</evidence>
<dbReference type="InterPro" id="IPR029044">
    <property type="entry name" value="Nucleotide-diphossugar_trans"/>
</dbReference>
<keyword evidence="4" id="KW-0472">Membrane</keyword>
<dbReference type="Gene3D" id="3.90.550.10">
    <property type="entry name" value="Spore Coat Polysaccharide Biosynthesis Protein SpsA, Chain A"/>
    <property type="match status" value="1"/>
</dbReference>
<dbReference type="PANTHER" id="PTHR43630">
    <property type="entry name" value="POLY-BETA-1,6-N-ACETYL-D-GLUCOSAMINE SYNTHASE"/>
    <property type="match status" value="1"/>
</dbReference>
<keyword evidence="3 6" id="KW-0808">Transferase</keyword>
<protein>
    <submittedName>
        <fullName evidence="6">Glycosyltransferase, catalytic subunit of cellulose synthase and poly-beta-1,6-N-acetylglucosamine synthase</fullName>
    </submittedName>
</protein>
<feature type="transmembrane region" description="Helical" evidence="4">
    <location>
        <begin position="6"/>
        <end position="24"/>
    </location>
</feature>
<dbReference type="Proteomes" id="UP000184611">
    <property type="component" value="Unassembled WGS sequence"/>
</dbReference>
<sequence>MLELILGTVFLIYILFIGQLIYGFNRMKRFSRKEFTPKTSFTIVVPFRNEKENLPNLLHSISLLHYPKELVEVILVDDDSNDSWKMEDGRWKFEIRLIKNERKSNSPKKDAIETAIQVAKNDWIITTDADCLVQKNWLTTFDQYIQENEVEMVASGVCYVPKSGFLSAFQNLDFSSLQGATIGSFGIEKPFMCNGANFAYSKQFFKELNGFVGNETIASGDDVFLLQKAVSVAPKKVGFLMAKESIVTTKPVETWTELFQQRVRWASKSTSYVSVYGTLLALVVFGGNLAWIISFLIWLLETLDPNSFMLFLGLKFLIDFILIYKTASFFESKLQYILASSLLYPFFSVSVAVYSLFWKYNWKGRNFRK</sequence>
<dbReference type="InterPro" id="IPR001173">
    <property type="entry name" value="Glyco_trans_2-like"/>
</dbReference>
<dbReference type="STRING" id="416016.SAMN05443547_0488"/>
<evidence type="ECO:0000256" key="4">
    <source>
        <dbReference type="SAM" id="Phobius"/>
    </source>
</evidence>
<evidence type="ECO:0000313" key="7">
    <source>
        <dbReference type="Proteomes" id="UP000184611"/>
    </source>
</evidence>
<keyword evidence="7" id="KW-1185">Reference proteome</keyword>
<dbReference type="CDD" id="cd04192">
    <property type="entry name" value="GT_2_like_e"/>
    <property type="match status" value="1"/>
</dbReference>
<keyword evidence="4" id="KW-1133">Transmembrane helix</keyword>
<reference evidence="7" key="1">
    <citation type="submission" date="2016-12" db="EMBL/GenBank/DDBJ databases">
        <authorList>
            <person name="Varghese N."/>
            <person name="Submissions S."/>
        </authorList>
    </citation>
    <scope>NUCLEOTIDE SEQUENCE [LARGE SCALE GENOMIC DNA]</scope>
    <source>
        <strain evidence="7">DSM 18830</strain>
    </source>
</reference>
<evidence type="ECO:0000313" key="6">
    <source>
        <dbReference type="EMBL" id="SHO72162.1"/>
    </source>
</evidence>
<feature type="domain" description="Glycosyltransferase 2-like" evidence="5">
    <location>
        <begin position="42"/>
        <end position="207"/>
    </location>
</feature>
<dbReference type="AlphaFoldDB" id="A0A1M7ZTG9"/>
<feature type="transmembrane region" description="Helical" evidence="4">
    <location>
        <begin position="306"/>
        <end position="324"/>
    </location>
</feature>
<evidence type="ECO:0000256" key="3">
    <source>
        <dbReference type="ARBA" id="ARBA00022679"/>
    </source>
</evidence>
<dbReference type="GO" id="GO:0016757">
    <property type="term" value="F:glycosyltransferase activity"/>
    <property type="evidence" value="ECO:0007669"/>
    <property type="project" value="UniProtKB-KW"/>
</dbReference>